<organism evidence="1 2">
    <name type="scientific">Desulforhabdus amnigena</name>
    <dbReference type="NCBI Taxonomy" id="40218"/>
    <lineage>
        <taxon>Bacteria</taxon>
        <taxon>Pseudomonadati</taxon>
        <taxon>Thermodesulfobacteriota</taxon>
        <taxon>Syntrophobacteria</taxon>
        <taxon>Syntrophobacterales</taxon>
        <taxon>Syntrophobacteraceae</taxon>
        <taxon>Desulforhabdus</taxon>
    </lineage>
</organism>
<evidence type="ECO:0008006" key="3">
    <source>
        <dbReference type="Google" id="ProtNLM"/>
    </source>
</evidence>
<evidence type="ECO:0000313" key="1">
    <source>
        <dbReference type="EMBL" id="GLI32650.1"/>
    </source>
</evidence>
<comment type="caution">
    <text evidence="1">The sequence shown here is derived from an EMBL/GenBank/DDBJ whole genome shotgun (WGS) entry which is preliminary data.</text>
</comment>
<proteinExistence type="predicted"/>
<keyword evidence="2" id="KW-1185">Reference proteome</keyword>
<gene>
    <name evidence="1" type="ORF">DAMNIGENAA_00830</name>
</gene>
<reference evidence="1" key="1">
    <citation type="submission" date="2022-12" db="EMBL/GenBank/DDBJ databases">
        <title>Reference genome sequencing for broad-spectrum identification of bacterial and archaeal isolates by mass spectrometry.</title>
        <authorList>
            <person name="Sekiguchi Y."/>
            <person name="Tourlousse D.M."/>
        </authorList>
    </citation>
    <scope>NUCLEOTIDE SEQUENCE</scope>
    <source>
        <strain evidence="1">ASRB1</strain>
    </source>
</reference>
<sequence>MNPYFEKIFRIILFCILTQVFGTGSPMHAAAQSVSVSSAPLQGPALQIEESTYAFGKVTGKSEIEHAFLMRNIGTEDLEIIKVTVG</sequence>
<dbReference type="Proteomes" id="UP001144372">
    <property type="component" value="Unassembled WGS sequence"/>
</dbReference>
<evidence type="ECO:0000313" key="2">
    <source>
        <dbReference type="Proteomes" id="UP001144372"/>
    </source>
</evidence>
<accession>A0A9W6D1U3</accession>
<protein>
    <recommendedName>
        <fullName evidence="3">DUF1573 domain-containing protein</fullName>
    </recommendedName>
</protein>
<dbReference type="EMBL" id="BSDR01000001">
    <property type="protein sequence ID" value="GLI32650.1"/>
    <property type="molecule type" value="Genomic_DNA"/>
</dbReference>
<name>A0A9W6D1U3_9BACT</name>
<dbReference type="AlphaFoldDB" id="A0A9W6D1U3"/>